<reference evidence="2 3" key="1">
    <citation type="submission" date="2023-01" db="EMBL/GenBank/DDBJ databases">
        <title>Analysis of 21 Apiospora genomes using comparative genomics revels a genus with tremendous synthesis potential of carbohydrate active enzymes and secondary metabolites.</title>
        <authorList>
            <person name="Sorensen T."/>
        </authorList>
    </citation>
    <scope>NUCLEOTIDE SEQUENCE [LARGE SCALE GENOMIC DNA]</scope>
    <source>
        <strain evidence="2 3">CBS 117206</strain>
    </source>
</reference>
<keyword evidence="1" id="KW-0732">Signal</keyword>
<gene>
    <name evidence="2" type="ORF">PG999_012729</name>
</gene>
<evidence type="ECO:0000313" key="3">
    <source>
        <dbReference type="Proteomes" id="UP001392437"/>
    </source>
</evidence>
<organism evidence="2 3">
    <name type="scientific">Apiospora kogelbergensis</name>
    <dbReference type="NCBI Taxonomy" id="1337665"/>
    <lineage>
        <taxon>Eukaryota</taxon>
        <taxon>Fungi</taxon>
        <taxon>Dikarya</taxon>
        <taxon>Ascomycota</taxon>
        <taxon>Pezizomycotina</taxon>
        <taxon>Sordariomycetes</taxon>
        <taxon>Xylariomycetidae</taxon>
        <taxon>Amphisphaeriales</taxon>
        <taxon>Apiosporaceae</taxon>
        <taxon>Apiospora</taxon>
    </lineage>
</organism>
<protein>
    <recommendedName>
        <fullName evidence="4">AA1-like domain-containing protein</fullName>
    </recommendedName>
</protein>
<evidence type="ECO:0000256" key="1">
    <source>
        <dbReference type="SAM" id="SignalP"/>
    </source>
</evidence>
<proteinExistence type="predicted"/>
<feature type="chain" id="PRO_5043710176" description="AA1-like domain-containing protein" evidence="1">
    <location>
        <begin position="18"/>
        <end position="136"/>
    </location>
</feature>
<sequence length="136" mass="14388">MKFSALAAAVASGLVAAAPISETVTISNFIYRAPANGLTVDGKHADRLMRFQLSVDDITCQAVDVDIPATGYTCSDPAYSFDTLNPGVLDATFLVRLYHQVDDSELSGDIRIFATGPLFTIKDQVGTATGTLTPSQ</sequence>
<dbReference type="Proteomes" id="UP001392437">
    <property type="component" value="Unassembled WGS sequence"/>
</dbReference>
<feature type="signal peptide" evidence="1">
    <location>
        <begin position="1"/>
        <end position="17"/>
    </location>
</feature>
<evidence type="ECO:0008006" key="4">
    <source>
        <dbReference type="Google" id="ProtNLM"/>
    </source>
</evidence>
<evidence type="ECO:0000313" key="2">
    <source>
        <dbReference type="EMBL" id="KAK8096785.1"/>
    </source>
</evidence>
<accession>A0AAW0Q7N6</accession>
<dbReference type="EMBL" id="JAQQWP010000010">
    <property type="protein sequence ID" value="KAK8096785.1"/>
    <property type="molecule type" value="Genomic_DNA"/>
</dbReference>
<keyword evidence="3" id="KW-1185">Reference proteome</keyword>
<dbReference type="AlphaFoldDB" id="A0AAW0Q7N6"/>
<name>A0AAW0Q7N6_9PEZI</name>
<comment type="caution">
    <text evidence="2">The sequence shown here is derived from an EMBL/GenBank/DDBJ whole genome shotgun (WGS) entry which is preliminary data.</text>
</comment>